<sequence>MFIFLLSTLVRHDPVPTDTVPMFASVPSLNACGVSIHLCITSSHIPYLKRTNISGPFPSLDSNSVPSHIAPDSMI</sequence>
<gene>
    <name evidence="1" type="ORF">BDP27DRAFT_376215</name>
</gene>
<protein>
    <submittedName>
        <fullName evidence="1">Uncharacterized protein</fullName>
    </submittedName>
</protein>
<reference evidence="1" key="1">
    <citation type="submission" date="2020-11" db="EMBL/GenBank/DDBJ databases">
        <authorList>
            <consortium name="DOE Joint Genome Institute"/>
            <person name="Ahrendt S."/>
            <person name="Riley R."/>
            <person name="Andreopoulos W."/>
            <person name="Labutti K."/>
            <person name="Pangilinan J."/>
            <person name="Ruiz-Duenas F.J."/>
            <person name="Barrasa J.M."/>
            <person name="Sanchez-Garcia M."/>
            <person name="Camarero S."/>
            <person name="Miyauchi S."/>
            <person name="Serrano A."/>
            <person name="Linde D."/>
            <person name="Babiker R."/>
            <person name="Drula E."/>
            <person name="Ayuso-Fernandez I."/>
            <person name="Pacheco R."/>
            <person name="Padilla G."/>
            <person name="Ferreira P."/>
            <person name="Barriuso J."/>
            <person name="Kellner H."/>
            <person name="Castanera R."/>
            <person name="Alfaro M."/>
            <person name="Ramirez L."/>
            <person name="Pisabarro A.G."/>
            <person name="Kuo A."/>
            <person name="Tritt A."/>
            <person name="Lipzen A."/>
            <person name="He G."/>
            <person name="Yan M."/>
            <person name="Ng V."/>
            <person name="Cullen D."/>
            <person name="Martin F."/>
            <person name="Rosso M.-N."/>
            <person name="Henrissat B."/>
            <person name="Hibbett D."/>
            <person name="Martinez A.T."/>
            <person name="Grigoriev I.V."/>
        </authorList>
    </citation>
    <scope>NUCLEOTIDE SEQUENCE</scope>
    <source>
        <strain evidence="1">AH 40177</strain>
    </source>
</reference>
<accession>A0A9P5U144</accession>
<dbReference type="EMBL" id="JADNRY010000211">
    <property type="protein sequence ID" value="KAF9061203.1"/>
    <property type="molecule type" value="Genomic_DNA"/>
</dbReference>
<organism evidence="1 2">
    <name type="scientific">Rhodocollybia butyracea</name>
    <dbReference type="NCBI Taxonomy" id="206335"/>
    <lineage>
        <taxon>Eukaryota</taxon>
        <taxon>Fungi</taxon>
        <taxon>Dikarya</taxon>
        <taxon>Basidiomycota</taxon>
        <taxon>Agaricomycotina</taxon>
        <taxon>Agaricomycetes</taxon>
        <taxon>Agaricomycetidae</taxon>
        <taxon>Agaricales</taxon>
        <taxon>Marasmiineae</taxon>
        <taxon>Omphalotaceae</taxon>
        <taxon>Rhodocollybia</taxon>
    </lineage>
</organism>
<evidence type="ECO:0000313" key="2">
    <source>
        <dbReference type="Proteomes" id="UP000772434"/>
    </source>
</evidence>
<name>A0A9P5U144_9AGAR</name>
<dbReference type="AlphaFoldDB" id="A0A9P5U144"/>
<comment type="caution">
    <text evidence="1">The sequence shown here is derived from an EMBL/GenBank/DDBJ whole genome shotgun (WGS) entry which is preliminary data.</text>
</comment>
<evidence type="ECO:0000313" key="1">
    <source>
        <dbReference type="EMBL" id="KAF9061203.1"/>
    </source>
</evidence>
<keyword evidence="2" id="KW-1185">Reference proteome</keyword>
<dbReference type="Proteomes" id="UP000772434">
    <property type="component" value="Unassembled WGS sequence"/>
</dbReference>
<proteinExistence type="predicted"/>